<dbReference type="Gene3D" id="2.60.40.10">
    <property type="entry name" value="Immunoglobulins"/>
    <property type="match status" value="1"/>
</dbReference>
<dbReference type="PROSITE" id="PS50011">
    <property type="entry name" value="PROTEIN_KINASE_DOM"/>
    <property type="match status" value="1"/>
</dbReference>
<dbReference type="GO" id="GO:0005524">
    <property type="term" value="F:ATP binding"/>
    <property type="evidence" value="ECO:0007669"/>
    <property type="project" value="UniProtKB-UniRule"/>
</dbReference>
<dbReference type="FunFam" id="3.30.200.20:FF:000053">
    <property type="entry name" value="Tyrosine-protein kinase"/>
    <property type="match status" value="1"/>
</dbReference>
<dbReference type="InterPro" id="IPR011993">
    <property type="entry name" value="PH-like_dom_sf"/>
</dbReference>
<dbReference type="PANTHER" id="PTHR12845:SF5">
    <property type="entry name" value="EPHEXIN, ISOFORM D"/>
    <property type="match status" value="1"/>
</dbReference>
<dbReference type="Pfam" id="PF00536">
    <property type="entry name" value="SAM_1"/>
    <property type="match status" value="1"/>
</dbReference>
<sequence>MAAVPGGREATGFDFDKWCLENTLHQKVVEYLKSEEFTTPDLLTCFGEEDKECLRSDGVGKAHIRKLEVAIRNLQEPPSPQSQGAGHVATDQLAPEAEEKAPTIPHPSHVTQPMRQHETNRPESESISLKKPVPKPKPRPKVKPKPIVPPKPHRGPPPPLPPKPKKSVTFQESTSETDGQPSIDEAIALQDVVSVPEAPTAAAPGALHRKHRKQSNTEQGLKPAAAESPHERRMSIQEMTPSDVKELFESDPEVEVYAELLRENEIDGTILLELDDKILKEELGIKALGPRMKIKKKISSLINQYEATSQAKPTEPISSKPAAVQNFRVEYYDDTSVKVVWDPSNEEIDGYKLEIKKIKEPAVVVHTQRLPPEETSVTYSSLQECTSYSIKLTALSGASESEPVIETICTSDGYTDTIPNQRLADILPSDEADSSTLDFLTKGPLYQELRSERTPSIHKGAKYETPMVFWNSNLGQNWSTLPEVIKSNVKYDMSSKQRQLQEALFEVLKTEGSYLHSMTVFVGHFMSDEELRSSIKSSEFKALMSNSGEVLKASQLFFNELKARQQENVVVNDVCDIIANHAQKTFLVPYKNYCKNLPLQESTLKSLTEGTQSQELNQNFCDALKKLELDERCAKLPFSSFLLLPMQRITRFPLLVERIMNMRESESELFNTASEALVLVRDVSKKCNQATRKEQQIIELEDLVRRLTFDKVNPSFSLLNKERSIIKQGELTLIPRRGRKTQSHLVLLTDYLLVTKKKEKLGSVISLRNFCKRDRVAVREIDKIYDSCEDLSVAKKEQKGFMSWFWSKPAEENFKFSVTLLEDREGKQEEMVLAAKSPSELTRWVEAFQQLGMDEEGGKIYEKENCPIVRVILRRDPEEPDELSLEEGDTLYVLRKKPDGWWFGETMHDERQGWFPATVVEEVRESDHFQGKELRREFTQRQLKGDQETDLDKHTYTVLYNYGSQVPEDLSIKKGQHLKIIDYRDGRWYKAQSLDTLEVGFVPSNYVAPLDELQAHEWFVGPLDRRETDDRLIYVDNPVGTFLVRSRDDIGETGTHLYTISVLRSKTGTNRVSHFKVQKSTEGKVFITDGLEFDSLTELVEHYLEDGRISNCTFSTPCPAATSEIPQPHAEIWEISRENIRLLKKIGQGNFGDVFQGLWKENVEVAVKTAKKEAMPDDQFLKEADTMKKLQHRNIVQLLGVCTKEDPIYIITEFVCNGSLEHYLRHGEGHRLELIDLIDIGAQVAAGMEYLEDNNVIHRDLRSANVLVGERNLCKVADFGLARLESIYIATTSRKMPIRWTAIEAIDTQEFTSQSDVWSFGILMTEILTKGRMPYAGWDNPTIIAQVRRGYRMPPEDDWPEPLYEIIRRCWDRKPQRRPTFKYLSRIFSVYFAGAEYG</sequence>
<evidence type="ECO:0000256" key="13">
    <source>
        <dbReference type="ARBA" id="ARBA00051245"/>
    </source>
</evidence>
<dbReference type="InterPro" id="IPR047271">
    <property type="entry name" value="Ephexin-like"/>
</dbReference>
<accession>A0A8J9YT39</accession>
<dbReference type="Gene3D" id="1.10.510.10">
    <property type="entry name" value="Transferase(Phosphotransferase) domain 1"/>
    <property type="match status" value="1"/>
</dbReference>
<keyword evidence="10" id="KW-0472">Membrane</keyword>
<evidence type="ECO:0000256" key="9">
    <source>
        <dbReference type="ARBA" id="ARBA00022999"/>
    </source>
</evidence>
<dbReference type="InterPro" id="IPR011009">
    <property type="entry name" value="Kinase-like_dom_sf"/>
</dbReference>
<keyword evidence="9 14" id="KW-0727">SH2 domain</keyword>
<dbReference type="Gene3D" id="3.30.505.10">
    <property type="entry name" value="SH2 domain"/>
    <property type="match status" value="1"/>
</dbReference>
<dbReference type="PROSITE" id="PS00109">
    <property type="entry name" value="PROTEIN_KINASE_TYR"/>
    <property type="match status" value="1"/>
</dbReference>
<evidence type="ECO:0000256" key="5">
    <source>
        <dbReference type="ARBA" id="ARBA00022741"/>
    </source>
</evidence>
<dbReference type="InterPro" id="IPR035899">
    <property type="entry name" value="DBL_dom_sf"/>
</dbReference>
<dbReference type="InterPro" id="IPR001452">
    <property type="entry name" value="SH3_domain"/>
</dbReference>
<dbReference type="SMART" id="SM00233">
    <property type="entry name" value="PH"/>
    <property type="match status" value="1"/>
</dbReference>
<dbReference type="SUPFAM" id="SSF55550">
    <property type="entry name" value="SH2 domain"/>
    <property type="match status" value="1"/>
</dbReference>
<keyword evidence="3 17" id="KW-0808">Transferase</keyword>
<evidence type="ECO:0000256" key="1">
    <source>
        <dbReference type="ARBA" id="ARBA00004167"/>
    </source>
</evidence>
<evidence type="ECO:0000256" key="14">
    <source>
        <dbReference type="PROSITE-ProRule" id="PRU00191"/>
    </source>
</evidence>
<dbReference type="InterPro" id="IPR036116">
    <property type="entry name" value="FN3_sf"/>
</dbReference>
<evidence type="ECO:0000256" key="16">
    <source>
        <dbReference type="PROSITE-ProRule" id="PRU10141"/>
    </source>
</evidence>
<keyword evidence="12" id="KW-0675">Receptor</keyword>
<comment type="subcellular location">
    <subcellularLocation>
        <location evidence="1">Membrane</location>
        <topology evidence="1">Single-pass membrane protein</topology>
    </subcellularLocation>
</comment>
<dbReference type="PROSITE" id="PS50853">
    <property type="entry name" value="FN3"/>
    <property type="match status" value="1"/>
</dbReference>
<dbReference type="InterPro" id="IPR000719">
    <property type="entry name" value="Prot_kinase_dom"/>
</dbReference>
<evidence type="ECO:0000259" key="23">
    <source>
        <dbReference type="PROSITE" id="PS50011"/>
    </source>
</evidence>
<dbReference type="PROSITE" id="PS50010">
    <property type="entry name" value="DH_2"/>
    <property type="match status" value="1"/>
</dbReference>
<dbReference type="CDD" id="cd00063">
    <property type="entry name" value="FN3"/>
    <property type="match status" value="1"/>
</dbReference>
<evidence type="ECO:0000256" key="8">
    <source>
        <dbReference type="ARBA" id="ARBA00022989"/>
    </source>
</evidence>
<dbReference type="Pfam" id="PF00017">
    <property type="entry name" value="SH2"/>
    <property type="match status" value="1"/>
</dbReference>
<feature type="domain" description="SH3" evidence="20">
    <location>
        <begin position="951"/>
        <end position="1012"/>
    </location>
</feature>
<evidence type="ECO:0000313" key="26">
    <source>
        <dbReference type="EMBL" id="CAH1241239.1"/>
    </source>
</evidence>
<evidence type="ECO:0000259" key="24">
    <source>
        <dbReference type="PROSITE" id="PS50105"/>
    </source>
</evidence>
<protein>
    <recommendedName>
        <fullName evidence="17">Tyrosine-protein kinase</fullName>
        <ecNumber evidence="17">2.7.10.2</ecNumber>
    </recommendedName>
</protein>
<keyword evidence="27" id="KW-1185">Reference proteome</keyword>
<evidence type="ECO:0000256" key="15">
    <source>
        <dbReference type="PROSITE-ProRule" id="PRU00192"/>
    </source>
</evidence>
<dbReference type="SMART" id="SM00219">
    <property type="entry name" value="TyrKc"/>
    <property type="match status" value="1"/>
</dbReference>
<dbReference type="SUPFAM" id="SSF47769">
    <property type="entry name" value="SAM/Pointed domain"/>
    <property type="match status" value="1"/>
</dbReference>
<dbReference type="InterPro" id="IPR020635">
    <property type="entry name" value="Tyr_kinase_cat_dom"/>
</dbReference>
<feature type="domain" description="SH3" evidence="20">
    <location>
        <begin position="864"/>
        <end position="925"/>
    </location>
</feature>
<feature type="binding site" evidence="16">
    <location>
        <position position="1172"/>
    </location>
    <ligand>
        <name>ATP</name>
        <dbReference type="ChEBI" id="CHEBI:30616"/>
    </ligand>
</feature>
<dbReference type="EMBL" id="OV696697">
    <property type="protein sequence ID" value="CAH1241239.1"/>
    <property type="molecule type" value="Genomic_DNA"/>
</dbReference>
<evidence type="ECO:0000259" key="20">
    <source>
        <dbReference type="PROSITE" id="PS50002"/>
    </source>
</evidence>
<dbReference type="SUPFAM" id="SSF48065">
    <property type="entry name" value="DBL homology domain (DH-domain)"/>
    <property type="match status" value="1"/>
</dbReference>
<dbReference type="InterPro" id="IPR000980">
    <property type="entry name" value="SH2"/>
</dbReference>
<dbReference type="Gene3D" id="2.30.29.30">
    <property type="entry name" value="Pleckstrin-homology domain (PH domain)/Phosphotyrosine-binding domain (PTB)"/>
    <property type="match status" value="1"/>
</dbReference>
<dbReference type="GO" id="GO:0005737">
    <property type="term" value="C:cytoplasm"/>
    <property type="evidence" value="ECO:0007669"/>
    <property type="project" value="UniProtKB-ARBA"/>
</dbReference>
<dbReference type="InterPro" id="IPR036860">
    <property type="entry name" value="SH2_dom_sf"/>
</dbReference>
<feature type="domain" description="PH" evidence="21">
    <location>
        <begin position="724"/>
        <end position="853"/>
    </location>
</feature>
<dbReference type="PROSITE" id="PS50001">
    <property type="entry name" value="SH2"/>
    <property type="match status" value="1"/>
</dbReference>
<name>A0A8J9YT39_BRALA</name>
<dbReference type="PROSITE" id="PS50105">
    <property type="entry name" value="SAM_DOMAIN"/>
    <property type="match status" value="1"/>
</dbReference>
<dbReference type="Gene3D" id="2.30.30.40">
    <property type="entry name" value="SH3 Domains"/>
    <property type="match status" value="2"/>
</dbReference>
<reference evidence="26" key="1">
    <citation type="submission" date="2022-01" db="EMBL/GenBank/DDBJ databases">
        <authorList>
            <person name="Braso-Vives M."/>
        </authorList>
    </citation>
    <scope>NUCLEOTIDE SEQUENCE</scope>
</reference>
<proteinExistence type="inferred from homology"/>
<feature type="region of interest" description="Disordered" evidence="18">
    <location>
        <begin position="201"/>
        <end position="233"/>
    </location>
</feature>
<keyword evidence="7 16" id="KW-0067">ATP-binding</keyword>
<dbReference type="EC" id="2.7.10.2" evidence="17"/>
<dbReference type="SUPFAM" id="SSF50044">
    <property type="entry name" value="SH3-domain"/>
    <property type="match status" value="2"/>
</dbReference>
<evidence type="ECO:0000256" key="2">
    <source>
        <dbReference type="ARBA" id="ARBA00022443"/>
    </source>
</evidence>
<dbReference type="InterPro" id="IPR013783">
    <property type="entry name" value="Ig-like_fold"/>
</dbReference>
<feature type="domain" description="SAM" evidence="24">
    <location>
        <begin position="239"/>
        <end position="304"/>
    </location>
</feature>
<dbReference type="InterPro" id="IPR001660">
    <property type="entry name" value="SAM"/>
</dbReference>
<dbReference type="InterPro" id="IPR013761">
    <property type="entry name" value="SAM/pointed_sf"/>
</dbReference>
<dbReference type="GO" id="GO:0004715">
    <property type="term" value="F:non-membrane spanning protein tyrosine kinase activity"/>
    <property type="evidence" value="ECO:0007669"/>
    <property type="project" value="UniProtKB-EC"/>
</dbReference>
<evidence type="ECO:0000256" key="17">
    <source>
        <dbReference type="RuleBase" id="RU362096"/>
    </source>
</evidence>
<evidence type="ECO:0000256" key="11">
    <source>
        <dbReference type="ARBA" id="ARBA00023137"/>
    </source>
</evidence>
<dbReference type="SMART" id="SM00252">
    <property type="entry name" value="SH2"/>
    <property type="match status" value="1"/>
</dbReference>
<dbReference type="Gene3D" id="1.10.150.50">
    <property type="entry name" value="Transcription Factor, Ets-1"/>
    <property type="match status" value="1"/>
</dbReference>
<dbReference type="InterPro" id="IPR036028">
    <property type="entry name" value="SH3-like_dom_sf"/>
</dbReference>
<feature type="domain" description="Fibronectin type-III" evidence="25">
    <location>
        <begin position="323"/>
        <end position="414"/>
    </location>
</feature>
<dbReference type="PROSITE" id="PS00107">
    <property type="entry name" value="PROTEIN_KINASE_ATP"/>
    <property type="match status" value="1"/>
</dbReference>
<feature type="compositionally biased region" description="Basic residues" evidence="18">
    <location>
        <begin position="132"/>
        <end position="144"/>
    </location>
</feature>
<comment type="catalytic activity">
    <reaction evidence="13 17">
        <text>L-tyrosyl-[protein] + ATP = O-phospho-L-tyrosyl-[protein] + ADP + H(+)</text>
        <dbReference type="Rhea" id="RHEA:10596"/>
        <dbReference type="Rhea" id="RHEA-COMP:10136"/>
        <dbReference type="Rhea" id="RHEA-COMP:20101"/>
        <dbReference type="ChEBI" id="CHEBI:15378"/>
        <dbReference type="ChEBI" id="CHEBI:30616"/>
        <dbReference type="ChEBI" id="CHEBI:46858"/>
        <dbReference type="ChEBI" id="CHEBI:61978"/>
        <dbReference type="ChEBI" id="CHEBI:456216"/>
        <dbReference type="EC" id="2.7.10.2"/>
    </reaction>
</comment>
<dbReference type="Pfam" id="PF00621">
    <property type="entry name" value="RhoGEF"/>
    <property type="match status" value="1"/>
</dbReference>
<dbReference type="CDD" id="cd00160">
    <property type="entry name" value="RhoGEF"/>
    <property type="match status" value="1"/>
</dbReference>
<evidence type="ECO:0000259" key="21">
    <source>
        <dbReference type="PROSITE" id="PS50003"/>
    </source>
</evidence>
<evidence type="ECO:0000256" key="12">
    <source>
        <dbReference type="ARBA" id="ARBA00023170"/>
    </source>
</evidence>
<dbReference type="PROSITE" id="PS50003">
    <property type="entry name" value="PH_DOMAIN"/>
    <property type="match status" value="1"/>
</dbReference>
<feature type="compositionally biased region" description="Basic and acidic residues" evidence="18">
    <location>
        <begin position="115"/>
        <end position="124"/>
    </location>
</feature>
<dbReference type="SMART" id="SM00325">
    <property type="entry name" value="RhoGEF"/>
    <property type="match status" value="1"/>
</dbReference>
<dbReference type="InterPro" id="IPR017441">
    <property type="entry name" value="Protein_kinase_ATP_BS"/>
</dbReference>
<dbReference type="CDD" id="cd00173">
    <property type="entry name" value="SH2"/>
    <property type="match status" value="1"/>
</dbReference>
<evidence type="ECO:0000259" key="25">
    <source>
        <dbReference type="PROSITE" id="PS50853"/>
    </source>
</evidence>
<evidence type="ECO:0000256" key="4">
    <source>
        <dbReference type="ARBA" id="ARBA00022692"/>
    </source>
</evidence>
<dbReference type="InterPro" id="IPR001849">
    <property type="entry name" value="PH_domain"/>
</dbReference>
<organism evidence="26 27">
    <name type="scientific">Branchiostoma lanceolatum</name>
    <name type="common">Common lancelet</name>
    <name type="synonym">Amphioxus lanceolatum</name>
    <dbReference type="NCBI Taxonomy" id="7740"/>
    <lineage>
        <taxon>Eukaryota</taxon>
        <taxon>Metazoa</taxon>
        <taxon>Chordata</taxon>
        <taxon>Cephalochordata</taxon>
        <taxon>Leptocardii</taxon>
        <taxon>Amphioxiformes</taxon>
        <taxon>Branchiostomatidae</taxon>
        <taxon>Branchiostoma</taxon>
    </lineage>
</organism>
<dbReference type="GO" id="GO:0016020">
    <property type="term" value="C:membrane"/>
    <property type="evidence" value="ECO:0007669"/>
    <property type="project" value="UniProtKB-SubCell"/>
</dbReference>
<keyword evidence="11 17" id="KW-0829">Tyrosine-protein kinase</keyword>
<dbReference type="SMART" id="SM00326">
    <property type="entry name" value="SH3"/>
    <property type="match status" value="2"/>
</dbReference>
<dbReference type="GO" id="GO:0005085">
    <property type="term" value="F:guanyl-nucleotide exchange factor activity"/>
    <property type="evidence" value="ECO:0007669"/>
    <property type="project" value="InterPro"/>
</dbReference>
<evidence type="ECO:0000256" key="7">
    <source>
        <dbReference type="ARBA" id="ARBA00022840"/>
    </source>
</evidence>
<dbReference type="InterPro" id="IPR001245">
    <property type="entry name" value="Ser-Thr/Tyr_kinase_cat_dom"/>
</dbReference>
<dbReference type="PANTHER" id="PTHR12845">
    <property type="entry name" value="GUANINE NUCLEOTIDE EXCHANGE FACTOR"/>
    <property type="match status" value="1"/>
</dbReference>
<dbReference type="InterPro" id="IPR003961">
    <property type="entry name" value="FN3_dom"/>
</dbReference>
<evidence type="ECO:0000256" key="18">
    <source>
        <dbReference type="SAM" id="MobiDB-lite"/>
    </source>
</evidence>
<evidence type="ECO:0000259" key="22">
    <source>
        <dbReference type="PROSITE" id="PS50010"/>
    </source>
</evidence>
<dbReference type="Pfam" id="PF00018">
    <property type="entry name" value="SH3_1"/>
    <property type="match status" value="1"/>
</dbReference>
<feature type="domain" description="DH" evidence="22">
    <location>
        <begin position="499"/>
        <end position="690"/>
    </location>
</feature>
<dbReference type="PRINTS" id="PR00452">
    <property type="entry name" value="SH3DOMAIN"/>
</dbReference>
<dbReference type="Proteomes" id="UP000838412">
    <property type="component" value="Chromosome 12"/>
</dbReference>
<keyword evidence="6 17" id="KW-0418">Kinase</keyword>
<dbReference type="Pfam" id="PF07714">
    <property type="entry name" value="PK_Tyr_Ser-Thr"/>
    <property type="match status" value="1"/>
</dbReference>
<dbReference type="PRINTS" id="PR00109">
    <property type="entry name" value="TYRKINASE"/>
</dbReference>
<keyword evidence="2 15" id="KW-0728">SH3 domain</keyword>
<dbReference type="PRINTS" id="PR00401">
    <property type="entry name" value="SH2DOMAIN"/>
</dbReference>
<feature type="domain" description="Protein kinase" evidence="23">
    <location>
        <begin position="1140"/>
        <end position="1392"/>
    </location>
</feature>
<keyword evidence="8" id="KW-1133">Transmembrane helix</keyword>
<feature type="compositionally biased region" description="Pro residues" evidence="18">
    <location>
        <begin position="146"/>
        <end position="162"/>
    </location>
</feature>
<keyword evidence="5 16" id="KW-0547">Nucleotide-binding</keyword>
<dbReference type="SUPFAM" id="SSF49265">
    <property type="entry name" value="Fibronectin type III"/>
    <property type="match status" value="1"/>
</dbReference>
<keyword evidence="4" id="KW-0812">Transmembrane</keyword>
<evidence type="ECO:0000256" key="10">
    <source>
        <dbReference type="ARBA" id="ARBA00023136"/>
    </source>
</evidence>
<dbReference type="OrthoDB" id="27593at2759"/>
<dbReference type="FunFam" id="1.10.510.10:FF:001900">
    <property type="entry name" value="Uncharacterized protein"/>
    <property type="match status" value="1"/>
</dbReference>
<dbReference type="SMART" id="SM00454">
    <property type="entry name" value="SAM"/>
    <property type="match status" value="1"/>
</dbReference>
<dbReference type="Pfam" id="PF00041">
    <property type="entry name" value="fn3"/>
    <property type="match status" value="1"/>
</dbReference>
<evidence type="ECO:0000256" key="6">
    <source>
        <dbReference type="ARBA" id="ARBA00022777"/>
    </source>
</evidence>
<evidence type="ECO:0000256" key="3">
    <source>
        <dbReference type="ARBA" id="ARBA00022679"/>
    </source>
</evidence>
<dbReference type="SUPFAM" id="SSF50729">
    <property type="entry name" value="PH domain-like"/>
    <property type="match status" value="1"/>
</dbReference>
<gene>
    <name evidence="26" type="primary">FYN</name>
    <name evidence="26" type="ORF">BLAG_LOCUS4972</name>
</gene>
<dbReference type="PROSITE" id="PS50002">
    <property type="entry name" value="SH3"/>
    <property type="match status" value="2"/>
</dbReference>
<dbReference type="InterPro" id="IPR008266">
    <property type="entry name" value="Tyr_kinase_AS"/>
</dbReference>
<dbReference type="SUPFAM" id="SSF56112">
    <property type="entry name" value="Protein kinase-like (PK-like)"/>
    <property type="match status" value="1"/>
</dbReference>
<dbReference type="Gene3D" id="3.30.200.20">
    <property type="entry name" value="Phosphorylase Kinase, domain 1"/>
    <property type="match status" value="1"/>
</dbReference>
<evidence type="ECO:0000259" key="19">
    <source>
        <dbReference type="PROSITE" id="PS50001"/>
    </source>
</evidence>
<dbReference type="Gene3D" id="1.20.900.10">
    <property type="entry name" value="Dbl homology (DH) domain"/>
    <property type="match status" value="1"/>
</dbReference>
<comment type="similarity">
    <text evidence="17">Belongs to the protein kinase superfamily. Tyr protein kinase family.</text>
</comment>
<feature type="region of interest" description="Disordered" evidence="18">
    <location>
        <begin position="76"/>
        <end position="188"/>
    </location>
</feature>
<feature type="compositionally biased region" description="Polar residues" evidence="18">
    <location>
        <begin position="168"/>
        <end position="180"/>
    </location>
</feature>
<feature type="domain" description="SH2" evidence="19">
    <location>
        <begin position="1018"/>
        <end position="1118"/>
    </location>
</feature>
<evidence type="ECO:0000313" key="27">
    <source>
        <dbReference type="Proteomes" id="UP000838412"/>
    </source>
</evidence>
<dbReference type="Pfam" id="PF07653">
    <property type="entry name" value="SH3_2"/>
    <property type="match status" value="1"/>
</dbReference>
<dbReference type="InterPro" id="IPR000219">
    <property type="entry name" value="DH_dom"/>
</dbReference>
<dbReference type="SMART" id="SM00060">
    <property type="entry name" value="FN3"/>
    <property type="match status" value="1"/>
</dbReference>
<dbReference type="Pfam" id="PF00169">
    <property type="entry name" value="PH"/>
    <property type="match status" value="1"/>
</dbReference>